<organism evidence="1 2">
    <name type="scientific">Candidatus Blautia merdavium</name>
    <dbReference type="NCBI Taxonomy" id="2838494"/>
    <lineage>
        <taxon>Bacteria</taxon>
        <taxon>Bacillati</taxon>
        <taxon>Bacillota</taxon>
        <taxon>Clostridia</taxon>
        <taxon>Lachnospirales</taxon>
        <taxon>Lachnospiraceae</taxon>
        <taxon>Blautia</taxon>
    </lineage>
</organism>
<accession>A0A9D2PLV8</accession>
<comment type="caution">
    <text evidence="1">The sequence shown here is derived from an EMBL/GenBank/DDBJ whole genome shotgun (WGS) entry which is preliminary data.</text>
</comment>
<dbReference type="GO" id="GO:0008168">
    <property type="term" value="F:methyltransferase activity"/>
    <property type="evidence" value="ECO:0007669"/>
    <property type="project" value="UniProtKB-KW"/>
</dbReference>
<keyword evidence="1" id="KW-0808">Transferase</keyword>
<keyword evidence="1" id="KW-0489">Methyltransferase</keyword>
<gene>
    <name evidence="1" type="ORF">H9753_04590</name>
</gene>
<evidence type="ECO:0000313" key="1">
    <source>
        <dbReference type="EMBL" id="HJC62881.1"/>
    </source>
</evidence>
<reference evidence="1" key="1">
    <citation type="journal article" date="2021" name="PeerJ">
        <title>Extensive microbial diversity within the chicken gut microbiome revealed by metagenomics and culture.</title>
        <authorList>
            <person name="Gilroy R."/>
            <person name="Ravi A."/>
            <person name="Getino M."/>
            <person name="Pursley I."/>
            <person name="Horton D.L."/>
            <person name="Alikhan N.F."/>
            <person name="Baker D."/>
            <person name="Gharbi K."/>
            <person name="Hall N."/>
            <person name="Watson M."/>
            <person name="Adriaenssens E.M."/>
            <person name="Foster-Nyarko E."/>
            <person name="Jarju S."/>
            <person name="Secka A."/>
            <person name="Antonio M."/>
            <person name="Oren A."/>
            <person name="Chaudhuri R.R."/>
            <person name="La Ragione R."/>
            <person name="Hildebrand F."/>
            <person name="Pallen M.J."/>
        </authorList>
    </citation>
    <scope>NUCLEOTIDE SEQUENCE</scope>
    <source>
        <strain evidence="1">ChiBcec2-3848</strain>
    </source>
</reference>
<proteinExistence type="predicted"/>
<name>A0A9D2PLV8_9FIRM</name>
<dbReference type="GO" id="GO:0032259">
    <property type="term" value="P:methylation"/>
    <property type="evidence" value="ECO:0007669"/>
    <property type="project" value="UniProtKB-KW"/>
</dbReference>
<sequence>CNESNGKNTKDEKWTDIIHGMTIYTSEQIEKELENAGFSKIEVDQNQKDWLCLVCKKDD</sequence>
<dbReference type="EMBL" id="DWVZ01000056">
    <property type="protein sequence ID" value="HJC62881.1"/>
    <property type="molecule type" value="Genomic_DNA"/>
</dbReference>
<dbReference type="AlphaFoldDB" id="A0A9D2PLV8"/>
<protein>
    <submittedName>
        <fullName evidence="1">SAM-dependent methyltransferase</fullName>
    </submittedName>
</protein>
<reference evidence="1" key="2">
    <citation type="submission" date="2021-04" db="EMBL/GenBank/DDBJ databases">
        <authorList>
            <person name="Gilroy R."/>
        </authorList>
    </citation>
    <scope>NUCLEOTIDE SEQUENCE</scope>
    <source>
        <strain evidence="1">ChiBcec2-3848</strain>
    </source>
</reference>
<dbReference type="Proteomes" id="UP000823886">
    <property type="component" value="Unassembled WGS sequence"/>
</dbReference>
<feature type="non-terminal residue" evidence="1">
    <location>
        <position position="1"/>
    </location>
</feature>
<evidence type="ECO:0000313" key="2">
    <source>
        <dbReference type="Proteomes" id="UP000823886"/>
    </source>
</evidence>